<evidence type="ECO:0000313" key="2">
    <source>
        <dbReference type="Proteomes" id="UP000677218"/>
    </source>
</evidence>
<accession>A0A916QIB9</accession>
<reference evidence="1" key="1">
    <citation type="submission" date="2020-08" db="EMBL/GenBank/DDBJ databases">
        <title>Taxonomic study for Lactobacillus species isolated from hardwood bark.</title>
        <authorList>
            <person name="Tohno M."/>
            <person name="Tanizawa Y."/>
        </authorList>
    </citation>
    <scope>NUCLEOTIDE SEQUENCE</scope>
    <source>
        <strain evidence="1">B40</strain>
    </source>
</reference>
<sequence>MDQTFLQVLEHEGPVTIIAPYASPAPVVNTWMSYVKLNSEQTELYLPAAGMRSIEHVLPDDDRLLLTFGSKAVMGTEGPGAGFHVSGKGYFIADGPIYEEMKEQFPWLRKVLAVKITAVTQKI</sequence>
<gene>
    <name evidence="1" type="ORF">LCB40_13840</name>
</gene>
<protein>
    <submittedName>
        <fullName evidence="1">FMN-binding protein</fullName>
    </submittedName>
</protein>
<keyword evidence="2" id="KW-1185">Reference proteome</keyword>
<dbReference type="EMBL" id="BMAY01000012">
    <property type="protein sequence ID" value="GFZ27504.1"/>
    <property type="molecule type" value="Genomic_DNA"/>
</dbReference>
<organism evidence="1 2">
    <name type="scientific">Lactobacillus corticis</name>
    <dbReference type="NCBI Taxonomy" id="2201249"/>
    <lineage>
        <taxon>Bacteria</taxon>
        <taxon>Bacillati</taxon>
        <taxon>Bacillota</taxon>
        <taxon>Bacilli</taxon>
        <taxon>Lactobacillales</taxon>
        <taxon>Lactobacillaceae</taxon>
        <taxon>Lactobacillus</taxon>
    </lineage>
</organism>
<name>A0A916QIB9_9LACO</name>
<evidence type="ECO:0000313" key="1">
    <source>
        <dbReference type="EMBL" id="GFZ27504.1"/>
    </source>
</evidence>
<dbReference type="Proteomes" id="UP000677218">
    <property type="component" value="Unassembled WGS sequence"/>
</dbReference>
<dbReference type="InterPro" id="IPR012349">
    <property type="entry name" value="Split_barrel_FMN-bd"/>
</dbReference>
<proteinExistence type="predicted"/>
<dbReference type="RefSeq" id="WP_212781190.1">
    <property type="nucleotide sequence ID" value="NZ_BMAY01000012.1"/>
</dbReference>
<dbReference type="SUPFAM" id="SSF50475">
    <property type="entry name" value="FMN-binding split barrel"/>
    <property type="match status" value="1"/>
</dbReference>
<dbReference type="AlphaFoldDB" id="A0A916QIB9"/>
<dbReference type="Gene3D" id="2.30.110.10">
    <property type="entry name" value="Electron Transport, Fmn-binding Protein, Chain A"/>
    <property type="match status" value="1"/>
</dbReference>
<comment type="caution">
    <text evidence="1">The sequence shown here is derived from an EMBL/GenBank/DDBJ whole genome shotgun (WGS) entry which is preliminary data.</text>
</comment>